<dbReference type="AlphaFoldDB" id="A0A3B0YQH1"/>
<name>A0A3B0YQH1_9ZZZZ</name>
<sequence>MAILNVTIDGISVDYPHEIDFTLADNEIRRIATELVRSASLPGVLSKSTANKFFHHSVVDRFDTFEGGKRIYLRPRVPFG</sequence>
<reference evidence="1" key="1">
    <citation type="submission" date="2018-06" db="EMBL/GenBank/DDBJ databases">
        <authorList>
            <person name="Zhirakovskaya E."/>
        </authorList>
    </citation>
    <scope>NUCLEOTIDE SEQUENCE</scope>
</reference>
<dbReference type="EMBL" id="UOFL01000222">
    <property type="protein sequence ID" value="VAW81681.1"/>
    <property type="molecule type" value="Genomic_DNA"/>
</dbReference>
<proteinExistence type="predicted"/>
<gene>
    <name evidence="1" type="ORF">MNBD_GAMMA12-734</name>
</gene>
<organism evidence="1">
    <name type="scientific">hydrothermal vent metagenome</name>
    <dbReference type="NCBI Taxonomy" id="652676"/>
    <lineage>
        <taxon>unclassified sequences</taxon>
        <taxon>metagenomes</taxon>
        <taxon>ecological metagenomes</taxon>
    </lineage>
</organism>
<protein>
    <submittedName>
        <fullName evidence="1">Uncharacterized protein</fullName>
    </submittedName>
</protein>
<evidence type="ECO:0000313" key="1">
    <source>
        <dbReference type="EMBL" id="VAW81681.1"/>
    </source>
</evidence>
<accession>A0A3B0YQH1</accession>